<protein>
    <recommendedName>
        <fullName evidence="3">Serine/threonine protein kinase</fullName>
    </recommendedName>
</protein>
<evidence type="ECO:0000313" key="1">
    <source>
        <dbReference type="EMBL" id="RNB46361.1"/>
    </source>
</evidence>
<proteinExistence type="predicted"/>
<accession>A0A3M8A5S9</accession>
<dbReference type="OrthoDB" id="9788659at2"/>
<organism evidence="1 2">
    <name type="scientific">Brevibacillus agri</name>
    <dbReference type="NCBI Taxonomy" id="51101"/>
    <lineage>
        <taxon>Bacteria</taxon>
        <taxon>Bacillati</taxon>
        <taxon>Bacillota</taxon>
        <taxon>Bacilli</taxon>
        <taxon>Bacillales</taxon>
        <taxon>Paenibacillaceae</taxon>
        <taxon>Brevibacillus</taxon>
    </lineage>
</organism>
<dbReference type="SUPFAM" id="SSF56112">
    <property type="entry name" value="Protein kinase-like (PK-like)"/>
    <property type="match status" value="1"/>
</dbReference>
<dbReference type="InterPro" id="IPR011009">
    <property type="entry name" value="Kinase-like_dom_sf"/>
</dbReference>
<comment type="caution">
    <text evidence="1">The sequence shown here is derived from an EMBL/GenBank/DDBJ whole genome shotgun (WGS) entry which is preliminary data.</text>
</comment>
<dbReference type="RefSeq" id="WP_005837343.1">
    <property type="nucleotide sequence ID" value="NZ_CP026363.1"/>
</dbReference>
<dbReference type="AlphaFoldDB" id="A0A3M8A5S9"/>
<sequence length="123" mass="13632">MRAPDLTADEVKDICPECDNIEFLGKGGQKAVFSCLIDGGRYAIKFLDLTNVQSDQGPQDLLGLDSQLTVSPMEDIREDVLARAKREIDIMDRCETPTLVKLGPIGMTFVDYNKTDCNIKCDT</sequence>
<evidence type="ECO:0008006" key="3">
    <source>
        <dbReference type="Google" id="ProtNLM"/>
    </source>
</evidence>
<dbReference type="Proteomes" id="UP000276178">
    <property type="component" value="Unassembled WGS sequence"/>
</dbReference>
<evidence type="ECO:0000313" key="2">
    <source>
        <dbReference type="Proteomes" id="UP000276178"/>
    </source>
</evidence>
<dbReference type="EMBL" id="RHHN01000117">
    <property type="protein sequence ID" value="RNB46361.1"/>
    <property type="molecule type" value="Genomic_DNA"/>
</dbReference>
<reference evidence="1 2" key="1">
    <citation type="submission" date="2018-10" db="EMBL/GenBank/DDBJ databases">
        <title>Phylogenomics of Brevibacillus.</title>
        <authorList>
            <person name="Dunlap C."/>
        </authorList>
    </citation>
    <scope>NUCLEOTIDE SEQUENCE [LARGE SCALE GENOMIC DNA]</scope>
    <source>
        <strain evidence="1 2">NRRL NRS 1219</strain>
    </source>
</reference>
<dbReference type="GeneID" id="82809347"/>
<name>A0A3M8A5S9_9BACL</name>
<gene>
    <name evidence="1" type="ORF">EB820_25155</name>
</gene>